<feature type="transmembrane region" description="Helical" evidence="1">
    <location>
        <begin position="142"/>
        <end position="162"/>
    </location>
</feature>
<reference evidence="3" key="1">
    <citation type="submission" date="2018-06" db="EMBL/GenBank/DDBJ databases">
        <title>Description of Blautia argi sp. nov., a new anaerobic isolated from dog feces.</title>
        <authorList>
            <person name="Chang Y.-H."/>
            <person name="Paek J."/>
            <person name="Shin Y."/>
        </authorList>
    </citation>
    <scope>NUCLEOTIDE SEQUENCE [LARGE SCALE GENOMIC DNA]</scope>
    <source>
        <strain evidence="3">KCTC 15426</strain>
    </source>
</reference>
<feature type="transmembrane region" description="Helical" evidence="1">
    <location>
        <begin position="214"/>
        <end position="232"/>
    </location>
</feature>
<evidence type="ECO:0000313" key="2">
    <source>
        <dbReference type="EMBL" id="AWY97580.1"/>
    </source>
</evidence>
<keyword evidence="1" id="KW-0812">Transmembrane</keyword>
<feature type="transmembrane region" description="Helical" evidence="1">
    <location>
        <begin position="371"/>
        <end position="390"/>
    </location>
</feature>
<dbReference type="RefSeq" id="WP_111918853.1">
    <property type="nucleotide sequence ID" value="NZ_CP030280.1"/>
</dbReference>
<gene>
    <name evidence="2" type="ORF">DQQ01_04805</name>
</gene>
<evidence type="ECO:0008006" key="4">
    <source>
        <dbReference type="Google" id="ProtNLM"/>
    </source>
</evidence>
<protein>
    <recommendedName>
        <fullName evidence="4">Glycosyltransferase RgtA/B/C/D-like domain-containing protein</fullName>
    </recommendedName>
</protein>
<proteinExistence type="predicted"/>
<feature type="transmembrane region" description="Helical" evidence="1">
    <location>
        <begin position="88"/>
        <end position="107"/>
    </location>
</feature>
<evidence type="ECO:0000313" key="3">
    <source>
        <dbReference type="Proteomes" id="UP000250003"/>
    </source>
</evidence>
<feature type="transmembrane region" description="Helical" evidence="1">
    <location>
        <begin position="12"/>
        <end position="32"/>
    </location>
</feature>
<dbReference type="Proteomes" id="UP000250003">
    <property type="component" value="Chromosome"/>
</dbReference>
<keyword evidence="3" id="KW-1185">Reference proteome</keyword>
<keyword evidence="1" id="KW-1133">Transmembrane helix</keyword>
<sequence length="577" mass="66943">MQRINIKKFLLSPYCLLFICSIVIFFLSTYRISDLIQPSVLNDEFGYWANAAHLFGYDWSGVASMSPYYSYGYSLLLTPFFILDSPSLMYQLALILNAFFYIFSYLISYKCAKQLVENLSPSMLALICMIPALYSNNLLQAHFTWTEALLYLCFWILFYLILQIERNPKPLYFVSTAVVSIYMYTVHQRTVGVLIALILSLLICKVSKKISLTNLFYFSIPFVICFLLAILIKTDFKSNVWSFVSADLAKANEYSGQFHKIFSILTDFETFLYATKGFLSKLFYLVSSSCLIFVFGMFYFIRNSRKHSRNLLLGMFCLLSLLFTLGINTVFSVKTLRIDAILYGRYTEFLVGPFLLFGILFLLNTKISWKYIPAFTIFMFLIAFFIKDYLHEGSDYLGAMSVGTSLFYNIKTDLFMVRYAVIVPLTLGSIIIIFKNIIKVKYIRFLAFIPCIIFWVLSANNVFENWVMVWQKAASELTNITSAIRETDNNYPIYFIYNENFYGDNWNAERIQFLLPEKNIKRITYDDLDSAEGDYYVIHLLEEPIDRSKFCNIATGAYFYLFVPVQSTLSDYSASNP</sequence>
<feature type="transmembrane region" description="Helical" evidence="1">
    <location>
        <begin position="445"/>
        <end position="463"/>
    </location>
</feature>
<feature type="transmembrane region" description="Helical" evidence="1">
    <location>
        <begin position="191"/>
        <end position="207"/>
    </location>
</feature>
<keyword evidence="1" id="KW-0472">Membrane</keyword>
<feature type="transmembrane region" description="Helical" evidence="1">
    <location>
        <begin position="416"/>
        <end position="438"/>
    </location>
</feature>
<dbReference type="OrthoDB" id="1997548at2"/>
<feature type="transmembrane region" description="Helical" evidence="1">
    <location>
        <begin position="282"/>
        <end position="300"/>
    </location>
</feature>
<name>A0A2Z4U9A0_9FIRM</name>
<feature type="transmembrane region" description="Helical" evidence="1">
    <location>
        <begin position="343"/>
        <end position="364"/>
    </location>
</feature>
<dbReference type="KEGG" id="blau:DQQ01_04805"/>
<organism evidence="2 3">
    <name type="scientific">Blautia argi</name>
    <dbReference type="NCBI Taxonomy" id="1912897"/>
    <lineage>
        <taxon>Bacteria</taxon>
        <taxon>Bacillati</taxon>
        <taxon>Bacillota</taxon>
        <taxon>Clostridia</taxon>
        <taxon>Lachnospirales</taxon>
        <taxon>Lachnospiraceae</taxon>
        <taxon>Blautia</taxon>
    </lineage>
</organism>
<dbReference type="AlphaFoldDB" id="A0A2Z4U9A0"/>
<dbReference type="EMBL" id="CP030280">
    <property type="protein sequence ID" value="AWY97580.1"/>
    <property type="molecule type" value="Genomic_DNA"/>
</dbReference>
<feature type="transmembrane region" description="Helical" evidence="1">
    <location>
        <begin position="312"/>
        <end position="331"/>
    </location>
</feature>
<accession>A0A2Z4U9A0</accession>
<evidence type="ECO:0000256" key="1">
    <source>
        <dbReference type="SAM" id="Phobius"/>
    </source>
</evidence>